<dbReference type="OrthoDB" id="5874910at2759"/>
<gene>
    <name evidence="2" type="ORF">SVUK_LOCUS5594</name>
</gene>
<dbReference type="Gene3D" id="3.40.33.10">
    <property type="entry name" value="CAP"/>
    <property type="match status" value="1"/>
</dbReference>
<evidence type="ECO:0000313" key="3">
    <source>
        <dbReference type="Proteomes" id="UP000270094"/>
    </source>
</evidence>
<organism evidence="2 3">
    <name type="scientific">Strongylus vulgaris</name>
    <name type="common">Blood worm</name>
    <dbReference type="NCBI Taxonomy" id="40348"/>
    <lineage>
        <taxon>Eukaryota</taxon>
        <taxon>Metazoa</taxon>
        <taxon>Ecdysozoa</taxon>
        <taxon>Nematoda</taxon>
        <taxon>Chromadorea</taxon>
        <taxon>Rhabditida</taxon>
        <taxon>Rhabditina</taxon>
        <taxon>Rhabditomorpha</taxon>
        <taxon>Strongyloidea</taxon>
        <taxon>Strongylidae</taxon>
        <taxon>Strongylus</taxon>
    </lineage>
</organism>
<dbReference type="InterPro" id="IPR014044">
    <property type="entry name" value="CAP_dom"/>
</dbReference>
<keyword evidence="3" id="KW-1185">Reference proteome</keyword>
<protein>
    <recommendedName>
        <fullName evidence="1">SCP domain-containing protein</fullName>
    </recommendedName>
</protein>
<feature type="domain" description="SCP" evidence="1">
    <location>
        <begin position="4"/>
        <end position="71"/>
    </location>
</feature>
<dbReference type="EMBL" id="UYYB01016797">
    <property type="protein sequence ID" value="VDM70596.1"/>
    <property type="molecule type" value="Genomic_DNA"/>
</dbReference>
<dbReference type="InterPro" id="IPR035940">
    <property type="entry name" value="CAP_sf"/>
</dbReference>
<reference evidence="2 3" key="1">
    <citation type="submission" date="2018-11" db="EMBL/GenBank/DDBJ databases">
        <authorList>
            <consortium name="Pathogen Informatics"/>
        </authorList>
    </citation>
    <scope>NUCLEOTIDE SEQUENCE [LARGE SCALE GENOMIC DNA]</scope>
</reference>
<name>A0A3P7IL88_STRVU</name>
<evidence type="ECO:0000259" key="1">
    <source>
        <dbReference type="Pfam" id="PF00188"/>
    </source>
</evidence>
<sequence length="76" mass="8506">MVGGEETIQAALKGYLSYIDKEAFQDVSDTGFKYSGEKNLEAYANLVNPKTTQIGCAIEKCPDDYYYSVYCITNQK</sequence>
<dbReference type="Pfam" id="PF00188">
    <property type="entry name" value="CAP"/>
    <property type="match status" value="1"/>
</dbReference>
<dbReference type="SUPFAM" id="SSF55797">
    <property type="entry name" value="PR-1-like"/>
    <property type="match status" value="1"/>
</dbReference>
<accession>A0A3P7IL88</accession>
<proteinExistence type="predicted"/>
<evidence type="ECO:0000313" key="2">
    <source>
        <dbReference type="EMBL" id="VDM70596.1"/>
    </source>
</evidence>
<dbReference type="AlphaFoldDB" id="A0A3P7IL88"/>
<dbReference type="Proteomes" id="UP000270094">
    <property type="component" value="Unassembled WGS sequence"/>
</dbReference>